<dbReference type="Proteomes" id="UP000198480">
    <property type="component" value="Unassembled WGS sequence"/>
</dbReference>
<feature type="domain" description="Peptidase M3A/M3B catalytic" evidence="8">
    <location>
        <begin position="225"/>
        <end position="673"/>
    </location>
</feature>
<organism evidence="9 10">
    <name type="scientific">Belliella buryatensis</name>
    <dbReference type="NCBI Taxonomy" id="1500549"/>
    <lineage>
        <taxon>Bacteria</taxon>
        <taxon>Pseudomonadati</taxon>
        <taxon>Bacteroidota</taxon>
        <taxon>Cytophagia</taxon>
        <taxon>Cytophagales</taxon>
        <taxon>Cyclobacteriaceae</taxon>
        <taxon>Belliella</taxon>
    </lineage>
</organism>
<evidence type="ECO:0000313" key="10">
    <source>
        <dbReference type="Proteomes" id="UP000198480"/>
    </source>
</evidence>
<evidence type="ECO:0000259" key="8">
    <source>
        <dbReference type="Pfam" id="PF01432"/>
    </source>
</evidence>
<dbReference type="PANTHER" id="PTHR43660">
    <property type="entry name" value="DIPEPTIDYL CARBOXYPEPTIDASE"/>
    <property type="match status" value="1"/>
</dbReference>
<evidence type="ECO:0000256" key="6">
    <source>
        <dbReference type="ARBA" id="ARBA00023049"/>
    </source>
</evidence>
<evidence type="ECO:0000256" key="1">
    <source>
        <dbReference type="ARBA" id="ARBA00006040"/>
    </source>
</evidence>
<dbReference type="GO" id="GO:0046872">
    <property type="term" value="F:metal ion binding"/>
    <property type="evidence" value="ECO:0007669"/>
    <property type="project" value="UniProtKB-UniRule"/>
</dbReference>
<dbReference type="InterPro" id="IPR001567">
    <property type="entry name" value="Pept_M3A_M3B_dom"/>
</dbReference>
<keyword evidence="2 7" id="KW-0645">Protease</keyword>
<evidence type="ECO:0000256" key="5">
    <source>
        <dbReference type="ARBA" id="ARBA00022833"/>
    </source>
</evidence>
<name>A0A239AGH8_9BACT</name>
<dbReference type="RefSeq" id="WP_089236865.1">
    <property type="nucleotide sequence ID" value="NZ_FZOK01000001.1"/>
</dbReference>
<dbReference type="Gene3D" id="1.10.1370.10">
    <property type="entry name" value="Neurolysin, domain 3"/>
    <property type="match status" value="1"/>
</dbReference>
<dbReference type="GO" id="GO:0004180">
    <property type="term" value="F:carboxypeptidase activity"/>
    <property type="evidence" value="ECO:0007669"/>
    <property type="project" value="TreeGrafter"/>
</dbReference>
<protein>
    <submittedName>
        <fullName evidence="9">Peptidyl-dipeptidase Dcp</fullName>
    </submittedName>
</protein>
<dbReference type="Gene3D" id="3.40.390.10">
    <property type="entry name" value="Collagenase (Catalytic Domain)"/>
    <property type="match status" value="1"/>
</dbReference>
<evidence type="ECO:0000256" key="7">
    <source>
        <dbReference type="RuleBase" id="RU003435"/>
    </source>
</evidence>
<keyword evidence="5 7" id="KW-0862">Zinc</keyword>
<accession>A0A239AGH8</accession>
<keyword evidence="10" id="KW-1185">Reference proteome</keyword>
<dbReference type="SUPFAM" id="SSF55486">
    <property type="entry name" value="Metalloproteases ('zincins'), catalytic domain"/>
    <property type="match status" value="1"/>
</dbReference>
<dbReference type="CDD" id="cd06456">
    <property type="entry name" value="M3A_DCP"/>
    <property type="match status" value="1"/>
</dbReference>
<dbReference type="InterPro" id="IPR024077">
    <property type="entry name" value="Neurolysin/TOP_dom2"/>
</dbReference>
<dbReference type="PANTHER" id="PTHR43660:SF1">
    <property type="entry name" value="DIPEPTIDYL CARBOXYPEPTIDASE"/>
    <property type="match status" value="1"/>
</dbReference>
<dbReference type="OrthoDB" id="9773538at2"/>
<dbReference type="InterPro" id="IPR045090">
    <property type="entry name" value="Pept_M3A_M3B"/>
</dbReference>
<dbReference type="GO" id="GO:0004222">
    <property type="term" value="F:metalloendopeptidase activity"/>
    <property type="evidence" value="ECO:0007669"/>
    <property type="project" value="InterPro"/>
</dbReference>
<dbReference type="AlphaFoldDB" id="A0A239AGH8"/>
<gene>
    <name evidence="9" type="ORF">SAMN06295967_10195</name>
</gene>
<evidence type="ECO:0000256" key="4">
    <source>
        <dbReference type="ARBA" id="ARBA00022801"/>
    </source>
</evidence>
<keyword evidence="6 7" id="KW-0482">Metalloprotease</keyword>
<dbReference type="GO" id="GO:0005829">
    <property type="term" value="C:cytosol"/>
    <property type="evidence" value="ECO:0007669"/>
    <property type="project" value="TreeGrafter"/>
</dbReference>
<keyword evidence="4 7" id="KW-0378">Hydrolase</keyword>
<evidence type="ECO:0000256" key="2">
    <source>
        <dbReference type="ARBA" id="ARBA00022670"/>
    </source>
</evidence>
<dbReference type="FunFam" id="3.40.390.10:FF:000009">
    <property type="entry name" value="Oligopeptidase A"/>
    <property type="match status" value="1"/>
</dbReference>
<keyword evidence="3 7" id="KW-0479">Metal-binding</keyword>
<dbReference type="Pfam" id="PF01432">
    <property type="entry name" value="Peptidase_M3"/>
    <property type="match status" value="1"/>
</dbReference>
<dbReference type="InterPro" id="IPR034005">
    <property type="entry name" value="M3A_DCP"/>
</dbReference>
<reference evidence="10" key="1">
    <citation type="submission" date="2017-06" db="EMBL/GenBank/DDBJ databases">
        <authorList>
            <person name="Varghese N."/>
            <person name="Submissions S."/>
        </authorList>
    </citation>
    <scope>NUCLEOTIDE SEQUENCE [LARGE SCALE GENOMIC DNA]</scope>
    <source>
        <strain evidence="10">5C</strain>
    </source>
</reference>
<comment type="cofactor">
    <cofactor evidence="7">
        <name>Zn(2+)</name>
        <dbReference type="ChEBI" id="CHEBI:29105"/>
    </cofactor>
    <text evidence="7">Binds 1 zinc ion.</text>
</comment>
<proteinExistence type="inferred from homology"/>
<evidence type="ECO:0000256" key="3">
    <source>
        <dbReference type="ARBA" id="ARBA00022723"/>
    </source>
</evidence>
<dbReference type="EMBL" id="FZOK01000001">
    <property type="protein sequence ID" value="SNR94098.1"/>
    <property type="molecule type" value="Genomic_DNA"/>
</dbReference>
<dbReference type="InterPro" id="IPR024079">
    <property type="entry name" value="MetalloPept_cat_dom_sf"/>
</dbReference>
<comment type="similarity">
    <text evidence="1 7">Belongs to the peptidase M3 family.</text>
</comment>
<evidence type="ECO:0000313" key="9">
    <source>
        <dbReference type="EMBL" id="SNR94098.1"/>
    </source>
</evidence>
<dbReference type="GO" id="GO:0006508">
    <property type="term" value="P:proteolysis"/>
    <property type="evidence" value="ECO:0007669"/>
    <property type="project" value="UniProtKB-KW"/>
</dbReference>
<sequence>MNPLLENFNTPFETPPFDKIKTEDFLPAIKAAITLAKTDIQKIKSEPIPDFENTIVALDHAGDRLGLISSIFFNLNSAETNDEIQALAREISPLLTAHSNDILLDADLFEQIKQVYSQKNQLALSEEQNTLLEKTYKGFVRNGANLKEDQKENLRKIDQELSQLGLKFGENVLAETNKYSLVVDDESQLSGLPDSIIEAAAQLADEKEQKGKWVFTLAFPSYIPFMTYADNRALRKDLFIAYNTKACKDDELDNKQSIKDMLKLKNQRVQLLGYDSYADFVLEERMAKSGTAVLDFLNNLLEKAKPKAIEEVKELEDYAKSLDGIDRLEKWDFAYYSEKLKKEKYEVDDELLRPYFKLENVINGVFTTANKLFGLTFIENKNIPVYHQDVTAYEVKDENGNHVAVFYADFFPRAGKRNGAWMTSYRGQKIIDGKDQRPHVSIVCNFTKPTKTKPSLLTFNEVTTLFHEFGHALHGMLAKGTYESLSGTSVYWDFVELPSQIFENWCYEKACLDLFASHYETGETIPSSLIEKIKNASNFQQGYQTLRQISFGLLDMAYHSTNPRLISDIHAFEQAQMKRTSLLSEVEGTLMSTSFSHIFQGGYAAGYYSYKWAEILDADAFELFLEKGIFDLETAKSFKKHILSAGGSVHPSVLYKRFRGREPKPDALLKRAGLI</sequence>
<dbReference type="Gene3D" id="1.10.1370.40">
    <property type="match status" value="1"/>
</dbReference>